<evidence type="ECO:0000256" key="2">
    <source>
        <dbReference type="ARBA" id="ARBA00022679"/>
    </source>
</evidence>
<dbReference type="SUPFAM" id="SSF56112">
    <property type="entry name" value="Protein kinase-like (PK-like)"/>
    <property type="match status" value="1"/>
</dbReference>
<dbReference type="EMBL" id="JAPFFF010000037">
    <property type="protein sequence ID" value="KAK8842908.1"/>
    <property type="molecule type" value="Genomic_DNA"/>
</dbReference>
<dbReference type="PROSITE" id="PS50011">
    <property type="entry name" value="PROTEIN_KINASE_DOM"/>
    <property type="match status" value="1"/>
</dbReference>
<evidence type="ECO:0000256" key="4">
    <source>
        <dbReference type="ARBA" id="ARBA00022777"/>
    </source>
</evidence>
<evidence type="ECO:0000313" key="9">
    <source>
        <dbReference type="EMBL" id="KAK8842908.1"/>
    </source>
</evidence>
<gene>
    <name evidence="9" type="ORF">M9Y10_025774</name>
</gene>
<keyword evidence="5 6" id="KW-0067">ATP-binding</keyword>
<evidence type="ECO:0000256" key="3">
    <source>
        <dbReference type="ARBA" id="ARBA00022741"/>
    </source>
</evidence>
<dbReference type="InterPro" id="IPR000719">
    <property type="entry name" value="Prot_kinase_dom"/>
</dbReference>
<dbReference type="PANTHER" id="PTHR24345">
    <property type="entry name" value="SERINE/THREONINE-PROTEIN KINASE PLK"/>
    <property type="match status" value="1"/>
</dbReference>
<feature type="region of interest" description="Disordered" evidence="7">
    <location>
        <begin position="375"/>
        <end position="409"/>
    </location>
</feature>
<accession>A0ABR2H9L9</accession>
<reference evidence="9 10" key="1">
    <citation type="submission" date="2024-04" db="EMBL/GenBank/DDBJ databases">
        <title>Tritrichomonas musculus Genome.</title>
        <authorList>
            <person name="Alves-Ferreira E."/>
            <person name="Grigg M."/>
            <person name="Lorenzi H."/>
            <person name="Galac M."/>
        </authorList>
    </citation>
    <scope>NUCLEOTIDE SEQUENCE [LARGE SCALE GENOMIC DNA]</scope>
    <source>
        <strain evidence="9 10">EAF2021</strain>
    </source>
</reference>
<feature type="compositionally biased region" description="Low complexity" evidence="7">
    <location>
        <begin position="384"/>
        <end position="394"/>
    </location>
</feature>
<feature type="binding site" evidence="6">
    <location>
        <position position="444"/>
    </location>
    <ligand>
        <name>ATP</name>
        <dbReference type="ChEBI" id="CHEBI:30616"/>
    </ligand>
</feature>
<sequence>MKVVGRNDNYGLGGSLNSQTSGPEDIKTPCQSRLNVPSLLSFSTCWHSVWIMQNGEAFAVGPNDCGQIMSTMAKETFKEDRKIEIRYKNGQRCKFISAVCGDDYTLYQVSGETSKGGVIIITDAVFDSPTSEVEFLSLPDCELAVKAACCNNTVIVLSASGRLFECPSKARRKSFSEVKELSGIKIKEISGTCRHFFAVSEDGQVFGRGSNINNRLGKPSDIKKLKEFQIIESVDKFHVVEAFAGIADSFFKTSEGPVLGCGSNGYNKLMLKDEKRTDVYPPAETTITRDATFCILGDGKSVVFLGVEPPPNTPNRKISFSKKSISPKSSTPAGKTTKAEPTEIQELRELLESMKKENISLKEELKRSKKRISELEKELEEQQNKSSTVNKGNESGSGSGKEGNNGVDIIDTTTLDNLKRVKSLGRGATSEVFLVTREERLALKVYYPDALTENNDDNDDDDDEEKFFISADNARRLLREYEGINGLNHANIVKAFGISFGDSTHPPAILLEYCSSTLKKKIKKLTDSERICAIVDLSSAMKEVHSVGIIHRDLKLENILLDDDNKIKVSDFGLCTLMSVEAETKSRTQMTGTLKYMAPELLQERTDYDEKVDVYAFGVVVYLILTKGEFPKISVIEVVNGKKATIPSSISEFSRKLIDKCWSLKASDRPSFSEISASLKGNENKLL</sequence>
<proteinExistence type="predicted"/>
<keyword evidence="4" id="KW-0418">Kinase</keyword>
<evidence type="ECO:0000256" key="1">
    <source>
        <dbReference type="ARBA" id="ARBA00022527"/>
    </source>
</evidence>
<dbReference type="Gene3D" id="2.130.10.30">
    <property type="entry name" value="Regulator of chromosome condensation 1/beta-lactamase-inhibitor protein II"/>
    <property type="match status" value="1"/>
</dbReference>
<feature type="compositionally biased region" description="Low complexity" evidence="7">
    <location>
        <begin position="317"/>
        <end position="330"/>
    </location>
</feature>
<keyword evidence="3 6" id="KW-0547">Nucleotide-binding</keyword>
<evidence type="ECO:0000313" key="10">
    <source>
        <dbReference type="Proteomes" id="UP001470230"/>
    </source>
</evidence>
<organism evidence="9 10">
    <name type="scientific">Tritrichomonas musculus</name>
    <dbReference type="NCBI Taxonomy" id="1915356"/>
    <lineage>
        <taxon>Eukaryota</taxon>
        <taxon>Metamonada</taxon>
        <taxon>Parabasalia</taxon>
        <taxon>Tritrichomonadida</taxon>
        <taxon>Tritrichomonadidae</taxon>
        <taxon>Tritrichomonas</taxon>
    </lineage>
</organism>
<dbReference type="Gene3D" id="1.10.510.10">
    <property type="entry name" value="Transferase(Phosphotransferase) domain 1"/>
    <property type="match status" value="1"/>
</dbReference>
<evidence type="ECO:0000259" key="8">
    <source>
        <dbReference type="PROSITE" id="PS50011"/>
    </source>
</evidence>
<feature type="region of interest" description="Disordered" evidence="7">
    <location>
        <begin position="307"/>
        <end position="342"/>
    </location>
</feature>
<dbReference type="SMART" id="SM00220">
    <property type="entry name" value="S_TKc"/>
    <property type="match status" value="1"/>
</dbReference>
<dbReference type="PROSITE" id="PS00107">
    <property type="entry name" value="PROTEIN_KINASE_ATP"/>
    <property type="match status" value="1"/>
</dbReference>
<name>A0ABR2H9L9_9EUKA</name>
<dbReference type="PANTHER" id="PTHR24345:SF0">
    <property type="entry name" value="CELL CYCLE SERINE_THREONINE-PROTEIN KINASE CDC5_MSD2"/>
    <property type="match status" value="1"/>
</dbReference>
<feature type="domain" description="Protein kinase" evidence="8">
    <location>
        <begin position="418"/>
        <end position="687"/>
    </location>
</feature>
<keyword evidence="1" id="KW-0723">Serine/threonine-protein kinase</keyword>
<evidence type="ECO:0000256" key="7">
    <source>
        <dbReference type="SAM" id="MobiDB-lite"/>
    </source>
</evidence>
<dbReference type="SUPFAM" id="SSF50985">
    <property type="entry name" value="RCC1/BLIP-II"/>
    <property type="match status" value="1"/>
</dbReference>
<dbReference type="InterPro" id="IPR009091">
    <property type="entry name" value="RCC1/BLIP-II"/>
</dbReference>
<keyword evidence="2" id="KW-0808">Transferase</keyword>
<dbReference type="InterPro" id="IPR017441">
    <property type="entry name" value="Protein_kinase_ATP_BS"/>
</dbReference>
<protein>
    <recommendedName>
        <fullName evidence="8">Protein kinase domain-containing protein</fullName>
    </recommendedName>
</protein>
<comment type="caution">
    <text evidence="9">The sequence shown here is derived from an EMBL/GenBank/DDBJ whole genome shotgun (WGS) entry which is preliminary data.</text>
</comment>
<dbReference type="PROSITE" id="PS00108">
    <property type="entry name" value="PROTEIN_KINASE_ST"/>
    <property type="match status" value="1"/>
</dbReference>
<dbReference type="InterPro" id="IPR011009">
    <property type="entry name" value="Kinase-like_dom_sf"/>
</dbReference>
<feature type="region of interest" description="Disordered" evidence="7">
    <location>
        <begin position="1"/>
        <end position="26"/>
    </location>
</feature>
<evidence type="ECO:0000256" key="6">
    <source>
        <dbReference type="PROSITE-ProRule" id="PRU10141"/>
    </source>
</evidence>
<dbReference type="Proteomes" id="UP001470230">
    <property type="component" value="Unassembled WGS sequence"/>
</dbReference>
<dbReference type="Pfam" id="PF00069">
    <property type="entry name" value="Pkinase"/>
    <property type="match status" value="1"/>
</dbReference>
<keyword evidence="10" id="KW-1185">Reference proteome</keyword>
<dbReference type="InterPro" id="IPR008271">
    <property type="entry name" value="Ser/Thr_kinase_AS"/>
</dbReference>
<evidence type="ECO:0000256" key="5">
    <source>
        <dbReference type="ARBA" id="ARBA00022840"/>
    </source>
</evidence>